<evidence type="ECO:0000256" key="4">
    <source>
        <dbReference type="ARBA" id="ARBA00022801"/>
    </source>
</evidence>
<dbReference type="RefSeq" id="WP_182387103.1">
    <property type="nucleotide sequence ID" value="NZ_CP059833.1"/>
</dbReference>
<accession>A0A7G5FI53</accession>
<evidence type="ECO:0000256" key="6">
    <source>
        <dbReference type="ARBA" id="ARBA00023211"/>
    </source>
</evidence>
<name>A0A7G5FI53_9CORY</name>
<dbReference type="PROSITE" id="PS51462">
    <property type="entry name" value="NUDIX"/>
    <property type="match status" value="1"/>
</dbReference>
<comment type="cofactor">
    <cofactor evidence="2">
        <name>Mg(2+)</name>
        <dbReference type="ChEBI" id="CHEBI:18420"/>
    </cofactor>
</comment>
<keyword evidence="5" id="KW-0460">Magnesium</keyword>
<dbReference type="AlphaFoldDB" id="A0A7G5FI53"/>
<sequence length="231" mass="25363">MTGYDLAGMNTTLRPEESPAWLQTLVSRATEGNLISGFEQPAPAHQRRSAVLMLYSGTSLSDASVLLTHRTPTMRSHSGQVAFPGGRVDPEDTSPVDTALREAWEETGLDRRTVTPLAQLGELAIRATGNPVVPVLGYWQEPKELTVVSPEENDDIFRAPISELVNPANRFIVRMGNWQGPAFWHRGYVVWGFTAGVLAATIRAAGWEEPWNPMGIDLATALRSSRNGEQR</sequence>
<dbReference type="GO" id="GO:0046872">
    <property type="term" value="F:metal ion binding"/>
    <property type="evidence" value="ECO:0007669"/>
    <property type="project" value="UniProtKB-KW"/>
</dbReference>
<keyword evidence="9" id="KW-1185">Reference proteome</keyword>
<evidence type="ECO:0000313" key="9">
    <source>
        <dbReference type="Proteomes" id="UP000515570"/>
    </source>
</evidence>
<evidence type="ECO:0000256" key="2">
    <source>
        <dbReference type="ARBA" id="ARBA00001946"/>
    </source>
</evidence>
<dbReference type="InterPro" id="IPR045121">
    <property type="entry name" value="CoAse"/>
</dbReference>
<gene>
    <name evidence="8" type="ORF">HW450_06210</name>
</gene>
<keyword evidence="6" id="KW-0464">Manganese</keyword>
<dbReference type="Pfam" id="PF00293">
    <property type="entry name" value="NUDIX"/>
    <property type="match status" value="1"/>
</dbReference>
<evidence type="ECO:0000313" key="8">
    <source>
        <dbReference type="EMBL" id="QMV86294.1"/>
    </source>
</evidence>
<evidence type="ECO:0000256" key="1">
    <source>
        <dbReference type="ARBA" id="ARBA00001936"/>
    </source>
</evidence>
<proteinExistence type="predicted"/>
<dbReference type="PANTHER" id="PTHR12992:SF11">
    <property type="entry name" value="MITOCHONDRIAL COENZYME A DIPHOSPHATASE NUDT8"/>
    <property type="match status" value="1"/>
</dbReference>
<evidence type="ECO:0000256" key="5">
    <source>
        <dbReference type="ARBA" id="ARBA00022842"/>
    </source>
</evidence>
<feature type="domain" description="Nudix hydrolase" evidence="7">
    <location>
        <begin position="45"/>
        <end position="181"/>
    </location>
</feature>
<dbReference type="CDD" id="cd03426">
    <property type="entry name" value="NUDIX_CoAse_Nudt7"/>
    <property type="match status" value="1"/>
</dbReference>
<dbReference type="GO" id="GO:0010945">
    <property type="term" value="F:coenzyme A diphosphatase activity"/>
    <property type="evidence" value="ECO:0007669"/>
    <property type="project" value="InterPro"/>
</dbReference>
<dbReference type="InterPro" id="IPR000086">
    <property type="entry name" value="NUDIX_hydrolase_dom"/>
</dbReference>
<dbReference type="InterPro" id="IPR015797">
    <property type="entry name" value="NUDIX_hydrolase-like_dom_sf"/>
</dbReference>
<keyword evidence="3" id="KW-0479">Metal-binding</keyword>
<dbReference type="Gene3D" id="3.90.79.10">
    <property type="entry name" value="Nucleoside Triphosphate Pyrophosphohydrolase"/>
    <property type="match status" value="1"/>
</dbReference>
<organism evidence="8 9">
    <name type="scientific">Corynebacterium hindlerae</name>
    <dbReference type="NCBI Taxonomy" id="699041"/>
    <lineage>
        <taxon>Bacteria</taxon>
        <taxon>Bacillati</taxon>
        <taxon>Actinomycetota</taxon>
        <taxon>Actinomycetes</taxon>
        <taxon>Mycobacteriales</taxon>
        <taxon>Corynebacteriaceae</taxon>
        <taxon>Corynebacterium</taxon>
    </lineage>
</organism>
<dbReference type="EMBL" id="CP059833">
    <property type="protein sequence ID" value="QMV86294.1"/>
    <property type="molecule type" value="Genomic_DNA"/>
</dbReference>
<comment type="cofactor">
    <cofactor evidence="1">
        <name>Mn(2+)</name>
        <dbReference type="ChEBI" id="CHEBI:29035"/>
    </cofactor>
</comment>
<dbReference type="PANTHER" id="PTHR12992">
    <property type="entry name" value="NUDIX HYDROLASE"/>
    <property type="match status" value="1"/>
</dbReference>
<keyword evidence="4" id="KW-0378">Hydrolase</keyword>
<reference evidence="8 9" key="1">
    <citation type="submission" date="2020-07" db="EMBL/GenBank/DDBJ databases">
        <title>non toxigenic Corynebacterium sp. nov from a clinical source.</title>
        <authorList>
            <person name="Bernier A.-M."/>
            <person name="Bernard K."/>
        </authorList>
    </citation>
    <scope>NUCLEOTIDE SEQUENCE [LARGE SCALE GENOMIC DNA]</scope>
    <source>
        <strain evidence="9">NML 93-0612</strain>
    </source>
</reference>
<evidence type="ECO:0000256" key="3">
    <source>
        <dbReference type="ARBA" id="ARBA00022723"/>
    </source>
</evidence>
<evidence type="ECO:0000259" key="7">
    <source>
        <dbReference type="PROSITE" id="PS51462"/>
    </source>
</evidence>
<dbReference type="Proteomes" id="UP000515570">
    <property type="component" value="Chromosome"/>
</dbReference>
<dbReference type="SUPFAM" id="SSF55811">
    <property type="entry name" value="Nudix"/>
    <property type="match status" value="1"/>
</dbReference>
<protein>
    <submittedName>
        <fullName evidence="8">CoA pyrophosphatase</fullName>
    </submittedName>
</protein>